<keyword evidence="4" id="KW-0378">Hydrolase</keyword>
<keyword evidence="6" id="KW-0482">Metalloprotease</keyword>
<comment type="caution">
    <text evidence="9">The sequence shown here is derived from an EMBL/GenBank/DDBJ whole genome shotgun (WGS) entry which is preliminary data.</text>
</comment>
<evidence type="ECO:0000256" key="6">
    <source>
        <dbReference type="ARBA" id="ARBA00023049"/>
    </source>
</evidence>
<dbReference type="EMBL" id="JACJLA010000001">
    <property type="protein sequence ID" value="MBM6911891.1"/>
    <property type="molecule type" value="Genomic_DNA"/>
</dbReference>
<evidence type="ECO:0000256" key="2">
    <source>
        <dbReference type="ARBA" id="ARBA00022670"/>
    </source>
</evidence>
<sequence length="356" mass="41023">MKLHEYFDCNSQDELRYKLNHHDSTVAELEDFYNYKKAKDHTLDSPTAVIDFIEQHNIDTYALAHPNKDIALMTNHKHEFVAMTEIRNEKELARALQATPEAENFIIINSYEDAFYSDVCDAMHVNCLDYIRVSENTYATSAEGTMHPRHPDRAKRLTTYEEAKETLNTAVKRSQLYDLDGAREFTQSYFSEQTKGLHVYRDEERIRSLLQQAYQHEPVENVVVLTYDTENRVQDVRKVALGHQTQASVSSREVFKDAMKESAKGVIVMHNHPSGHPDPSKADIRLTEALITHSKLLDKDMYDHFVVGSKGTASLFQTMGIERPRETEPTKEVNVPTKKTMKVNFHRPTTSNELSR</sequence>
<evidence type="ECO:0000256" key="5">
    <source>
        <dbReference type="ARBA" id="ARBA00022833"/>
    </source>
</evidence>
<dbReference type="Pfam" id="PF04002">
    <property type="entry name" value="RadC"/>
    <property type="match status" value="1"/>
</dbReference>
<proteinExistence type="inferred from homology"/>
<dbReference type="PROSITE" id="PS50249">
    <property type="entry name" value="MPN"/>
    <property type="match status" value="1"/>
</dbReference>
<dbReference type="PANTHER" id="PTHR30471">
    <property type="entry name" value="DNA REPAIR PROTEIN RADC"/>
    <property type="match status" value="1"/>
</dbReference>
<keyword evidence="5" id="KW-0862">Zinc</keyword>
<evidence type="ECO:0000313" key="9">
    <source>
        <dbReference type="EMBL" id="MBM6911891.1"/>
    </source>
</evidence>
<dbReference type="SUPFAM" id="SSF102712">
    <property type="entry name" value="JAB1/MPN domain"/>
    <property type="match status" value="1"/>
</dbReference>
<feature type="compositionally biased region" description="Polar residues" evidence="7">
    <location>
        <begin position="347"/>
        <end position="356"/>
    </location>
</feature>
<dbReference type="RefSeq" id="WP_205087207.1">
    <property type="nucleotide sequence ID" value="NZ_JACJLA010000001.1"/>
</dbReference>
<dbReference type="PANTHER" id="PTHR30471:SF3">
    <property type="entry name" value="UPF0758 PROTEIN YEES-RELATED"/>
    <property type="match status" value="1"/>
</dbReference>
<dbReference type="InterPro" id="IPR025657">
    <property type="entry name" value="RadC_JAB"/>
</dbReference>
<comment type="similarity">
    <text evidence="1">Belongs to the UPF0758 family.</text>
</comment>
<keyword evidence="3" id="KW-0479">Metal-binding</keyword>
<evidence type="ECO:0000256" key="7">
    <source>
        <dbReference type="SAM" id="MobiDB-lite"/>
    </source>
</evidence>
<dbReference type="PROSITE" id="PS01302">
    <property type="entry name" value="UPF0758"/>
    <property type="match status" value="1"/>
</dbReference>
<name>A0ABS2GCL3_9FIRM</name>
<organism evidence="9 10">
    <name type="scientific">Veillonella magna</name>
    <dbReference type="NCBI Taxonomy" id="464322"/>
    <lineage>
        <taxon>Bacteria</taxon>
        <taxon>Bacillati</taxon>
        <taxon>Bacillota</taxon>
        <taxon>Negativicutes</taxon>
        <taxon>Veillonellales</taxon>
        <taxon>Veillonellaceae</taxon>
        <taxon>Veillonella</taxon>
    </lineage>
</organism>
<dbReference type="CDD" id="cd08071">
    <property type="entry name" value="MPN_DUF2466"/>
    <property type="match status" value="1"/>
</dbReference>
<keyword evidence="10" id="KW-1185">Reference proteome</keyword>
<dbReference type="Gene3D" id="3.40.140.10">
    <property type="entry name" value="Cytidine Deaminase, domain 2"/>
    <property type="match status" value="1"/>
</dbReference>
<evidence type="ECO:0000256" key="1">
    <source>
        <dbReference type="ARBA" id="ARBA00010243"/>
    </source>
</evidence>
<accession>A0ABS2GCL3</accession>
<dbReference type="InterPro" id="IPR020891">
    <property type="entry name" value="UPF0758_CS"/>
</dbReference>
<protein>
    <submittedName>
        <fullName evidence="9">JAB domain-containing protein</fullName>
    </submittedName>
</protein>
<gene>
    <name evidence="9" type="ORF">H6A01_00935</name>
</gene>
<dbReference type="InterPro" id="IPR037518">
    <property type="entry name" value="MPN"/>
</dbReference>
<feature type="domain" description="MPN" evidence="8">
    <location>
        <begin position="199"/>
        <end position="321"/>
    </location>
</feature>
<dbReference type="Proteomes" id="UP000707138">
    <property type="component" value="Unassembled WGS sequence"/>
</dbReference>
<evidence type="ECO:0000259" key="8">
    <source>
        <dbReference type="PROSITE" id="PS50249"/>
    </source>
</evidence>
<keyword evidence="2" id="KW-0645">Protease</keyword>
<feature type="region of interest" description="Disordered" evidence="7">
    <location>
        <begin position="326"/>
        <end position="356"/>
    </location>
</feature>
<dbReference type="InterPro" id="IPR001405">
    <property type="entry name" value="UPF0758"/>
</dbReference>
<evidence type="ECO:0000313" key="10">
    <source>
        <dbReference type="Proteomes" id="UP000707138"/>
    </source>
</evidence>
<evidence type="ECO:0000256" key="4">
    <source>
        <dbReference type="ARBA" id="ARBA00022801"/>
    </source>
</evidence>
<evidence type="ECO:0000256" key="3">
    <source>
        <dbReference type="ARBA" id="ARBA00022723"/>
    </source>
</evidence>
<reference evidence="9 10" key="1">
    <citation type="journal article" date="2021" name="Sci. Rep.">
        <title>The distribution of antibiotic resistance genes in chicken gut microbiota commensals.</title>
        <authorList>
            <person name="Juricova H."/>
            <person name="Matiasovicova J."/>
            <person name="Kubasova T."/>
            <person name="Cejkova D."/>
            <person name="Rychlik I."/>
        </authorList>
    </citation>
    <scope>NUCLEOTIDE SEQUENCE [LARGE SCALE GENOMIC DNA]</scope>
    <source>
        <strain evidence="9 10">An537</strain>
    </source>
</reference>